<dbReference type="PANTHER" id="PTHR24217">
    <property type="entry name" value="PUTATIVE-RELATED"/>
    <property type="match status" value="1"/>
</dbReference>
<sequence length="781" mass="85906">MVRGQTLRVHLTGGAPWGFRLQGGSDSNLPITISKIRRRSKANLAKLEEGDEIVAINGKSCEGITRDGAMTYIDNANETLDVEILRRETNNNLSGIQSSTPVKAPAMAPVTVTHAEGVSVRRRRQERSTTTKDGHVITENITETITENHHGDKEQNKTRQEFTHNIPTRSESSLTNGSTPGTLQFKFQAPQFNPMSIPVGPPPKTGVWSPGSQQQSERRQTTTTTYHDTPDRRQSTTTTTITTSHSTPQEKTPMQATHSTTRVIQPMGTWQPNKASTPRHEEIEITLTPGIRHEIKLPESPITPISMVTSPQTQQMPEEDKSNPSILDDPSLILAGMGPGREESNIESKKKSKSKIHGQRPFSYAGYSNVEDEDDVFASVDDQKRICKKISDLLMFPTNKQAKGAKMFMKRRKKSAKWTKEGMGTRHVDEYESMPELYQPTTPVTPFNPLTPQPPPPPPPMPPMPNNIDEDDPSRLLFQFHIPNINTRKTTPVTPKAPRTITIEPTNFNINLRDPQKCAHTAVSPNLCSMLAQDLKSAGGRASQMFAKRQKRVEKFVTDESNVKVPQVIATEVDNAPGGAIKVTLKGISSEMPSEKRPVVAKHKTPWEAAMESPYGAVDGAFDHIDTGPMKVQVNIPKNMVKKNAPASTTMATGMAQPPVSWTASSVSPMKENVKISPVPQIRPKFKASTPVSESEQGNTFKPFEANYNRKPRGWSPVGGTNRSASPATSDVSATSDTRSLPSSFTDFNPKPRAWASPSNESAASYGFQPVSSSMMESEDL</sequence>
<dbReference type="Pfam" id="PF00595">
    <property type="entry name" value="PDZ"/>
    <property type="match status" value="1"/>
</dbReference>
<comment type="subcellular location">
    <subcellularLocation>
        <location evidence="1">Cytoplasm</location>
    </subcellularLocation>
</comment>
<keyword evidence="3" id="KW-0597">Phosphoprotein</keyword>
<reference evidence="8" key="1">
    <citation type="submission" date="2025-08" db="UniProtKB">
        <authorList>
            <consortium name="RefSeq"/>
        </authorList>
    </citation>
    <scope>IDENTIFICATION</scope>
    <source>
        <tissue evidence="8">Testes</tissue>
    </source>
</reference>
<dbReference type="RefSeq" id="XP_006812579.1">
    <property type="nucleotide sequence ID" value="XM_006812516.1"/>
</dbReference>
<evidence type="ECO:0000313" key="8">
    <source>
        <dbReference type="RefSeq" id="XP_006812579.1"/>
    </source>
</evidence>
<feature type="compositionally biased region" description="Low complexity" evidence="5">
    <location>
        <begin position="235"/>
        <end position="247"/>
    </location>
</feature>
<gene>
    <name evidence="8" type="primary">LOC100374712</name>
</gene>
<proteinExistence type="inferred from homology"/>
<feature type="compositionally biased region" description="Polar residues" evidence="5">
    <location>
        <begin position="719"/>
        <end position="747"/>
    </location>
</feature>
<feature type="compositionally biased region" description="Polar residues" evidence="5">
    <location>
        <begin position="770"/>
        <end position="781"/>
    </location>
</feature>
<feature type="compositionally biased region" description="Polar residues" evidence="5">
    <location>
        <begin position="690"/>
        <end position="700"/>
    </location>
</feature>
<protein>
    <submittedName>
        <fullName evidence="8">Synaptopodin-2-like</fullName>
    </submittedName>
</protein>
<evidence type="ECO:0000256" key="3">
    <source>
        <dbReference type="ARBA" id="ARBA00022553"/>
    </source>
</evidence>
<dbReference type="PROSITE" id="PS50106">
    <property type="entry name" value="PDZ"/>
    <property type="match status" value="1"/>
</dbReference>
<dbReference type="Gene3D" id="2.30.42.10">
    <property type="match status" value="1"/>
</dbReference>
<name>A0ABM0LXT8_SACKO</name>
<feature type="compositionally biased region" description="Pro residues" evidence="5">
    <location>
        <begin position="449"/>
        <end position="463"/>
    </location>
</feature>
<dbReference type="InterPro" id="IPR051976">
    <property type="entry name" value="Synaptopodin_domain"/>
</dbReference>
<feature type="region of interest" description="Disordered" evidence="5">
    <location>
        <begin position="166"/>
        <end position="185"/>
    </location>
</feature>
<dbReference type="CDD" id="cd10820">
    <property type="entry name" value="PDZ_SYNPO2-like"/>
    <property type="match status" value="1"/>
</dbReference>
<dbReference type="PANTHER" id="PTHR24217:SF0">
    <property type="entry name" value="PDZ DOMAIN-CONTAINING PROTEIN"/>
    <property type="match status" value="1"/>
</dbReference>
<evidence type="ECO:0000256" key="2">
    <source>
        <dbReference type="ARBA" id="ARBA00022490"/>
    </source>
</evidence>
<comment type="similarity">
    <text evidence="4">Belongs to the synaptopodin family.</text>
</comment>
<feature type="compositionally biased region" description="Basic and acidic residues" evidence="5">
    <location>
        <begin position="340"/>
        <end position="349"/>
    </location>
</feature>
<dbReference type="GeneID" id="100374712"/>
<evidence type="ECO:0000256" key="1">
    <source>
        <dbReference type="ARBA" id="ARBA00004496"/>
    </source>
</evidence>
<feature type="region of interest" description="Disordered" evidence="5">
    <location>
        <begin position="685"/>
        <end position="781"/>
    </location>
</feature>
<dbReference type="InterPro" id="IPR001478">
    <property type="entry name" value="PDZ"/>
</dbReference>
<keyword evidence="7" id="KW-1185">Reference proteome</keyword>
<feature type="region of interest" description="Disordered" evidence="5">
    <location>
        <begin position="443"/>
        <end position="463"/>
    </location>
</feature>
<evidence type="ECO:0000259" key="6">
    <source>
        <dbReference type="PROSITE" id="PS50106"/>
    </source>
</evidence>
<feature type="compositionally biased region" description="Polar residues" evidence="5">
    <location>
        <begin position="166"/>
        <end position="182"/>
    </location>
</feature>
<evidence type="ECO:0000313" key="7">
    <source>
        <dbReference type="Proteomes" id="UP000694865"/>
    </source>
</evidence>
<keyword evidence="2" id="KW-0963">Cytoplasm</keyword>
<organism evidence="7 8">
    <name type="scientific">Saccoglossus kowalevskii</name>
    <name type="common">Acorn worm</name>
    <dbReference type="NCBI Taxonomy" id="10224"/>
    <lineage>
        <taxon>Eukaryota</taxon>
        <taxon>Metazoa</taxon>
        <taxon>Hemichordata</taxon>
        <taxon>Enteropneusta</taxon>
        <taxon>Harrimaniidae</taxon>
        <taxon>Saccoglossus</taxon>
    </lineage>
</organism>
<dbReference type="SMART" id="SM00228">
    <property type="entry name" value="PDZ"/>
    <property type="match status" value="1"/>
</dbReference>
<accession>A0ABM0LXT8</accession>
<dbReference type="Proteomes" id="UP000694865">
    <property type="component" value="Unplaced"/>
</dbReference>
<feature type="domain" description="PDZ" evidence="6">
    <location>
        <begin position="6"/>
        <end position="88"/>
    </location>
</feature>
<evidence type="ECO:0000256" key="5">
    <source>
        <dbReference type="SAM" id="MobiDB-lite"/>
    </source>
</evidence>
<feature type="region of interest" description="Disordered" evidence="5">
    <location>
        <begin position="312"/>
        <end position="360"/>
    </location>
</feature>
<evidence type="ECO:0000256" key="4">
    <source>
        <dbReference type="ARBA" id="ARBA00038161"/>
    </source>
</evidence>
<feature type="region of interest" description="Disordered" evidence="5">
    <location>
        <begin position="192"/>
        <end position="257"/>
    </location>
</feature>
<dbReference type="InterPro" id="IPR036034">
    <property type="entry name" value="PDZ_sf"/>
</dbReference>
<dbReference type="SUPFAM" id="SSF50156">
    <property type="entry name" value="PDZ domain-like"/>
    <property type="match status" value="1"/>
</dbReference>